<comment type="caution">
    <text evidence="1">The sequence shown here is derived from an EMBL/GenBank/DDBJ whole genome shotgun (WGS) entry which is preliminary data.</text>
</comment>
<dbReference type="Gene3D" id="3.30.420.10">
    <property type="entry name" value="Ribonuclease H-like superfamily/Ribonuclease H"/>
    <property type="match status" value="1"/>
</dbReference>
<dbReference type="Proteomes" id="UP000765509">
    <property type="component" value="Unassembled WGS sequence"/>
</dbReference>
<proteinExistence type="predicted"/>
<accession>A0A9Q3L130</accession>
<dbReference type="Gene3D" id="1.10.10.10">
    <property type="entry name" value="Winged helix-like DNA-binding domain superfamily/Winged helix DNA-binding domain"/>
    <property type="match status" value="1"/>
</dbReference>
<sequence length="233" mass="26845">MPHLDEGTRGRIVGLCEAGLAIRAISQKLNIATTTIHDTIKKYEERQTFKTLPIPGRPQKLNDRDKCQLLRAVNQHPCKKLANIKEMITAEVSIGTVCQSIHELGKCSCIAVKKPYLTENHMTHGLQFSRDHQHWMVNYWQAVIWTDKSVFELGKKLMQTRVWQLPNEKYNIDFMQVNHCSGRQSIMIWGAFCGQFQSNLIILSTQQQTVQNFFDNVYIPGLIPFIEELGLYK</sequence>
<protein>
    <recommendedName>
        <fullName evidence="3">Transposase Tc1-like domain-containing protein</fullName>
    </recommendedName>
</protein>
<evidence type="ECO:0000313" key="2">
    <source>
        <dbReference type="Proteomes" id="UP000765509"/>
    </source>
</evidence>
<gene>
    <name evidence="1" type="ORF">O181_130489</name>
</gene>
<dbReference type="AlphaFoldDB" id="A0A9Q3L130"/>
<dbReference type="InterPro" id="IPR009057">
    <property type="entry name" value="Homeodomain-like_sf"/>
</dbReference>
<organism evidence="1 2">
    <name type="scientific">Austropuccinia psidii MF-1</name>
    <dbReference type="NCBI Taxonomy" id="1389203"/>
    <lineage>
        <taxon>Eukaryota</taxon>
        <taxon>Fungi</taxon>
        <taxon>Dikarya</taxon>
        <taxon>Basidiomycota</taxon>
        <taxon>Pucciniomycotina</taxon>
        <taxon>Pucciniomycetes</taxon>
        <taxon>Pucciniales</taxon>
        <taxon>Sphaerophragmiaceae</taxon>
        <taxon>Austropuccinia</taxon>
    </lineage>
</organism>
<reference evidence="1" key="1">
    <citation type="submission" date="2021-03" db="EMBL/GenBank/DDBJ databases">
        <title>Draft genome sequence of rust myrtle Austropuccinia psidii MF-1, a brazilian biotype.</title>
        <authorList>
            <person name="Quecine M.C."/>
            <person name="Pachon D.M.R."/>
            <person name="Bonatelli M.L."/>
            <person name="Correr F.H."/>
            <person name="Franceschini L.M."/>
            <person name="Leite T.F."/>
            <person name="Margarido G.R.A."/>
            <person name="Almeida C.A."/>
            <person name="Ferrarezi J.A."/>
            <person name="Labate C.A."/>
        </authorList>
    </citation>
    <scope>NUCLEOTIDE SEQUENCE</scope>
    <source>
        <strain evidence="1">MF-1</strain>
    </source>
</reference>
<dbReference type="InterPro" id="IPR036388">
    <property type="entry name" value="WH-like_DNA-bd_sf"/>
</dbReference>
<evidence type="ECO:0000313" key="1">
    <source>
        <dbReference type="EMBL" id="MBW0590774.1"/>
    </source>
</evidence>
<dbReference type="EMBL" id="AVOT02139903">
    <property type="protein sequence ID" value="MBW0590774.1"/>
    <property type="molecule type" value="Genomic_DNA"/>
</dbReference>
<dbReference type="OrthoDB" id="2753252at2759"/>
<dbReference type="SUPFAM" id="SSF46689">
    <property type="entry name" value="Homeodomain-like"/>
    <property type="match status" value="1"/>
</dbReference>
<evidence type="ECO:0008006" key="3">
    <source>
        <dbReference type="Google" id="ProtNLM"/>
    </source>
</evidence>
<name>A0A9Q3L130_9BASI</name>
<dbReference type="InterPro" id="IPR036397">
    <property type="entry name" value="RNaseH_sf"/>
</dbReference>
<dbReference type="GO" id="GO:0003676">
    <property type="term" value="F:nucleic acid binding"/>
    <property type="evidence" value="ECO:0007669"/>
    <property type="project" value="InterPro"/>
</dbReference>
<keyword evidence="2" id="KW-1185">Reference proteome</keyword>